<dbReference type="InterPro" id="IPR044662">
    <property type="entry name" value="HS1/DABB1-like"/>
</dbReference>
<keyword evidence="5" id="KW-1185">Reference proteome</keyword>
<dbReference type="AlphaFoldDB" id="A0A5B8VE86"/>
<dbReference type="PANTHER" id="PTHR33178">
    <property type="match status" value="1"/>
</dbReference>
<protein>
    <submittedName>
        <fullName evidence="4">Dabb family protein</fullName>
    </submittedName>
</protein>
<comment type="subunit">
    <text evidence="1">Homodimer.</text>
</comment>
<evidence type="ECO:0000313" key="4">
    <source>
        <dbReference type="EMBL" id="QEC69632.1"/>
    </source>
</evidence>
<dbReference type="PROSITE" id="PS51502">
    <property type="entry name" value="S_R_A_B_BARREL"/>
    <property type="match status" value="1"/>
</dbReference>
<evidence type="ECO:0000313" key="5">
    <source>
        <dbReference type="Proteomes" id="UP000321533"/>
    </source>
</evidence>
<dbReference type="OrthoDB" id="9816070at2"/>
<dbReference type="RefSeq" id="WP_147192508.1">
    <property type="nucleotide sequence ID" value="NZ_CP042435.1"/>
</dbReference>
<reference evidence="4 5" key="1">
    <citation type="journal article" date="2016" name="Int. J. Syst. Evol. Microbiol.">
        <title>Panacibacter ginsenosidivorans gen. nov., sp. nov., with ginsenoside converting activity isolated from soil of a ginseng field.</title>
        <authorList>
            <person name="Siddiqi M.Z."/>
            <person name="Muhammad Shafi S."/>
            <person name="Choi K.D."/>
            <person name="Im W.T."/>
        </authorList>
    </citation>
    <scope>NUCLEOTIDE SEQUENCE [LARGE SCALE GENOMIC DNA]</scope>
    <source>
        <strain evidence="4 5">Gsoil1550</strain>
    </source>
</reference>
<proteinExistence type="predicted"/>
<feature type="domain" description="Stress-response A/B barrel" evidence="3">
    <location>
        <begin position="30"/>
        <end position="124"/>
    </location>
</feature>
<feature type="chain" id="PRO_5022769850" evidence="2">
    <location>
        <begin position="21"/>
        <end position="128"/>
    </location>
</feature>
<dbReference type="InterPro" id="IPR011008">
    <property type="entry name" value="Dimeric_a/b-barrel"/>
</dbReference>
<organism evidence="4 5">
    <name type="scientific">Panacibacter ginsenosidivorans</name>
    <dbReference type="NCBI Taxonomy" id="1813871"/>
    <lineage>
        <taxon>Bacteria</taxon>
        <taxon>Pseudomonadati</taxon>
        <taxon>Bacteroidota</taxon>
        <taxon>Chitinophagia</taxon>
        <taxon>Chitinophagales</taxon>
        <taxon>Chitinophagaceae</taxon>
        <taxon>Panacibacter</taxon>
    </lineage>
</organism>
<dbReference type="Gene3D" id="3.30.70.100">
    <property type="match status" value="1"/>
</dbReference>
<evidence type="ECO:0000259" key="3">
    <source>
        <dbReference type="PROSITE" id="PS51502"/>
    </source>
</evidence>
<gene>
    <name evidence="4" type="ORF">FRZ67_20855</name>
</gene>
<dbReference type="PANTHER" id="PTHR33178:SF10">
    <property type="entry name" value="STRESS-RESPONSE A_B BARREL DOMAIN-CONTAINING PROTEIN"/>
    <property type="match status" value="1"/>
</dbReference>
<feature type="signal peptide" evidence="2">
    <location>
        <begin position="1"/>
        <end position="20"/>
    </location>
</feature>
<name>A0A5B8VE86_9BACT</name>
<dbReference type="Proteomes" id="UP000321533">
    <property type="component" value="Chromosome"/>
</dbReference>
<dbReference type="EMBL" id="CP042435">
    <property type="protein sequence ID" value="QEC69632.1"/>
    <property type="molecule type" value="Genomic_DNA"/>
</dbReference>
<keyword evidence="2" id="KW-0732">Signal</keyword>
<accession>A0A5B8VE86</accession>
<dbReference type="InterPro" id="IPR013097">
    <property type="entry name" value="Dabb"/>
</dbReference>
<dbReference type="SUPFAM" id="SSF54909">
    <property type="entry name" value="Dimeric alpha+beta barrel"/>
    <property type="match status" value="1"/>
</dbReference>
<evidence type="ECO:0000256" key="2">
    <source>
        <dbReference type="SAM" id="SignalP"/>
    </source>
</evidence>
<dbReference type="KEGG" id="pgin:FRZ67_20855"/>
<dbReference type="Pfam" id="PF07876">
    <property type="entry name" value="Dabb"/>
    <property type="match status" value="1"/>
</dbReference>
<dbReference type="SMART" id="SM00886">
    <property type="entry name" value="Dabb"/>
    <property type="match status" value="1"/>
</dbReference>
<evidence type="ECO:0000256" key="1">
    <source>
        <dbReference type="ARBA" id="ARBA00011738"/>
    </source>
</evidence>
<sequence>MKPILVCLTLAMLASTTTFAQKNMEKTKVLRHVVLFKFKDDAAAADVQKVEDAFKQLKPKIDLIKDFEFGKNNSPENLNQGFTHCFFVTFASEKDRDDYLVHPAHKAFVEILKPYLDKALVIDYWARD</sequence>